<evidence type="ECO:0000313" key="3">
    <source>
        <dbReference type="Proteomes" id="UP000076404"/>
    </source>
</evidence>
<name>A0A143BLV3_9BACT</name>
<sequence>MEVHAQLRDPLTTLYALVFGLLALGYASSNAVELVSNRGSVPRTASWALMLAFGGLTAFGQVITTMIATTAMLRDEAQRTRSMIATTGLSPRIWFVGRVLAALSIMSTVYAAMPVGLVLGTALAGGSVAQAVLESLRAYLFITVPTMFVVTAVLAVAGALTQRVLGVLATALLLVGVWQVALALVANPSTATAGALLDPFGNAPVLAATAAWTVEQRANNQVPFTGLLLYNRLTWLGIALGAVGLLLYGATARLFAPRVEQVMVVGEQHRADTPFRDTSVLMSLRRFTAQWMQRDGGWRIVSSLAVLNALANALLRPLHIGEPTVAALMLVSEHARLFLILLATVYAGELVWRERDVRVDQLVDALPISRRDLVVGRVQGLLTGQLQIVLPVALGALLVAVLRTGSLHAPQLMAWGAWSVFVLWLPFAQLTVLSLTVHVLLDHKVAAHLLLITGWVMAVVINTRGATPWWVRFADAGPLATAAGDGVFWGILLQRGAYWSAVSAALLLLCWWRWPSGGRTSPAITSR</sequence>
<feature type="transmembrane region" description="Helical" evidence="1">
    <location>
        <begin position="49"/>
        <end position="73"/>
    </location>
</feature>
<dbReference type="OrthoDB" id="100605at2"/>
<feature type="transmembrane region" description="Helical" evidence="1">
    <location>
        <begin position="414"/>
        <end position="433"/>
    </location>
</feature>
<dbReference type="EMBL" id="CP011454">
    <property type="protein sequence ID" value="AMW05565.1"/>
    <property type="molecule type" value="Genomic_DNA"/>
</dbReference>
<dbReference type="eggNOG" id="COG1277">
    <property type="taxonomic scope" value="Bacteria"/>
</dbReference>
<dbReference type="KEGG" id="gph:GEMMAAP_13600"/>
<dbReference type="Proteomes" id="UP000076404">
    <property type="component" value="Chromosome"/>
</dbReference>
<dbReference type="AlphaFoldDB" id="A0A143BLV3"/>
<dbReference type="RefSeq" id="WP_026848738.1">
    <property type="nucleotide sequence ID" value="NZ_CP011454.1"/>
</dbReference>
<feature type="transmembrane region" description="Helical" evidence="1">
    <location>
        <begin position="296"/>
        <end position="315"/>
    </location>
</feature>
<feature type="transmembrane region" description="Helical" evidence="1">
    <location>
        <begin position="138"/>
        <end position="157"/>
    </location>
</feature>
<feature type="transmembrane region" description="Helical" evidence="1">
    <location>
        <begin position="93"/>
        <end position="118"/>
    </location>
</feature>
<keyword evidence="1" id="KW-0812">Transmembrane</keyword>
<reference evidence="2 3" key="2">
    <citation type="journal article" date="2016" name="Environ. Microbiol. Rep.">
        <title>Metagenomic evidence for the presence of phototrophic Gemmatimonadetes bacteria in diverse environments.</title>
        <authorList>
            <person name="Zeng Y."/>
            <person name="Baumbach J."/>
            <person name="Barbosa E.G."/>
            <person name="Azevedo V."/>
            <person name="Zhang C."/>
            <person name="Koblizek M."/>
        </authorList>
    </citation>
    <scope>NUCLEOTIDE SEQUENCE [LARGE SCALE GENOMIC DNA]</scope>
    <source>
        <strain evidence="2 3">AP64</strain>
    </source>
</reference>
<feature type="transmembrane region" description="Helical" evidence="1">
    <location>
        <begin position="233"/>
        <end position="256"/>
    </location>
</feature>
<evidence type="ECO:0000313" key="2">
    <source>
        <dbReference type="EMBL" id="AMW05565.1"/>
    </source>
</evidence>
<evidence type="ECO:0000256" key="1">
    <source>
        <dbReference type="SAM" id="Phobius"/>
    </source>
</evidence>
<gene>
    <name evidence="2" type="ORF">GEMMAAP_13600</name>
</gene>
<feature type="transmembrane region" description="Helical" evidence="1">
    <location>
        <begin position="445"/>
        <end position="463"/>
    </location>
</feature>
<organism evidence="2 3">
    <name type="scientific">Gemmatimonas phototrophica</name>
    <dbReference type="NCBI Taxonomy" id="1379270"/>
    <lineage>
        <taxon>Bacteria</taxon>
        <taxon>Pseudomonadati</taxon>
        <taxon>Gemmatimonadota</taxon>
        <taxon>Gemmatimonadia</taxon>
        <taxon>Gemmatimonadales</taxon>
        <taxon>Gemmatimonadaceae</taxon>
        <taxon>Gemmatimonas</taxon>
    </lineage>
</organism>
<feature type="transmembrane region" description="Helical" evidence="1">
    <location>
        <begin position="335"/>
        <end position="352"/>
    </location>
</feature>
<keyword evidence="1" id="KW-0472">Membrane</keyword>
<feature type="transmembrane region" description="Helical" evidence="1">
    <location>
        <begin position="164"/>
        <end position="186"/>
    </location>
</feature>
<keyword evidence="1" id="KW-1133">Transmembrane helix</keyword>
<feature type="transmembrane region" description="Helical" evidence="1">
    <location>
        <begin position="496"/>
        <end position="514"/>
    </location>
</feature>
<feature type="transmembrane region" description="Helical" evidence="1">
    <location>
        <begin position="12"/>
        <end position="29"/>
    </location>
</feature>
<reference evidence="2 3" key="1">
    <citation type="journal article" date="2014" name="Proc. Natl. Acad. Sci. U.S.A.">
        <title>Functional type 2 photosynthetic reaction centers found in the rare bacterial phylum Gemmatimonadetes.</title>
        <authorList>
            <person name="Zeng Y."/>
            <person name="Feng F."/>
            <person name="Medova H."/>
            <person name="Dean J."/>
            <person name="Koblizek M."/>
        </authorList>
    </citation>
    <scope>NUCLEOTIDE SEQUENCE [LARGE SCALE GENOMIC DNA]</scope>
    <source>
        <strain evidence="2 3">AP64</strain>
    </source>
</reference>
<dbReference type="STRING" id="1379270.GEMMAAP_13600"/>
<protein>
    <submittedName>
        <fullName evidence="2">Uncharacterized protein</fullName>
    </submittedName>
</protein>
<accession>A0A143BLV3</accession>
<feature type="transmembrane region" description="Helical" evidence="1">
    <location>
        <begin position="380"/>
        <end position="402"/>
    </location>
</feature>
<proteinExistence type="predicted"/>
<keyword evidence="3" id="KW-1185">Reference proteome</keyword>